<dbReference type="Proteomes" id="UP000078250">
    <property type="component" value="Unassembled WGS sequence"/>
</dbReference>
<keyword evidence="2" id="KW-1185">Reference proteome</keyword>
<comment type="caution">
    <text evidence="1">The sequence shown here is derived from an EMBL/GenBank/DDBJ whole genome shotgun (WGS) entry which is preliminary data.</text>
</comment>
<protein>
    <submittedName>
        <fullName evidence="1">Uncharacterized protein</fullName>
    </submittedName>
</protein>
<proteinExistence type="predicted"/>
<name>A0AAJ3HTA5_PROHU</name>
<dbReference type="EMBL" id="LXEV01000022">
    <property type="protein sequence ID" value="OAT46938.1"/>
    <property type="molecule type" value="Genomic_DNA"/>
</dbReference>
<reference evidence="1 2" key="1">
    <citation type="submission" date="2016-04" db="EMBL/GenBank/DDBJ databases">
        <title>ATOL: Assembling a taxonomically balanced genome-scale reconstruction of the evolutionary history of the Enterobacteriaceae.</title>
        <authorList>
            <person name="Plunkett G.III."/>
            <person name="Neeno-Eckwall E.C."/>
            <person name="Glasner J.D."/>
            <person name="Perna N.T."/>
        </authorList>
    </citation>
    <scope>NUCLEOTIDE SEQUENCE [LARGE SCALE GENOMIC DNA]</scope>
    <source>
        <strain evidence="1 2">ATCC 700826</strain>
    </source>
</reference>
<evidence type="ECO:0000313" key="2">
    <source>
        <dbReference type="Proteomes" id="UP000078250"/>
    </source>
</evidence>
<dbReference type="AlphaFoldDB" id="A0AAJ3HTA5"/>
<sequence length="83" mass="9501">MIKDKVGTPESFLVNKLKNSKKKKKKKKMLETDIIDKALLKEINGKISIKDANIKNDDYKLPEGSFSLYENAKKQTSDRSITK</sequence>
<organism evidence="1 2">
    <name type="scientific">Proteus hauseri ATCC 700826</name>
    <dbReference type="NCBI Taxonomy" id="1354271"/>
    <lineage>
        <taxon>Bacteria</taxon>
        <taxon>Pseudomonadati</taxon>
        <taxon>Pseudomonadota</taxon>
        <taxon>Gammaproteobacteria</taxon>
        <taxon>Enterobacterales</taxon>
        <taxon>Morganellaceae</taxon>
        <taxon>Proteus</taxon>
    </lineage>
</organism>
<gene>
    <name evidence="1" type="ORF">M997_1936</name>
</gene>
<accession>A0AAJ3HTA5</accession>
<evidence type="ECO:0000313" key="1">
    <source>
        <dbReference type="EMBL" id="OAT46938.1"/>
    </source>
</evidence>